<reference evidence="1" key="1">
    <citation type="journal article" date="2013" name="Genetics">
        <title>The draft genome and transcriptome of Panagrellus redivivus are shaped by the harsh demands of a free-living lifestyle.</title>
        <authorList>
            <person name="Srinivasan J."/>
            <person name="Dillman A.R."/>
            <person name="Macchietto M.G."/>
            <person name="Heikkinen L."/>
            <person name="Lakso M."/>
            <person name="Fracchia K.M."/>
            <person name="Antoshechkin I."/>
            <person name="Mortazavi A."/>
            <person name="Wong G."/>
            <person name="Sternberg P.W."/>
        </authorList>
    </citation>
    <scope>NUCLEOTIDE SEQUENCE [LARGE SCALE GENOMIC DNA]</scope>
    <source>
        <strain evidence="1">MT8872</strain>
    </source>
</reference>
<dbReference type="AlphaFoldDB" id="A0A7E4VXT6"/>
<dbReference type="Proteomes" id="UP000492821">
    <property type="component" value="Unassembled WGS sequence"/>
</dbReference>
<organism evidence="1 2">
    <name type="scientific">Panagrellus redivivus</name>
    <name type="common">Microworm</name>
    <dbReference type="NCBI Taxonomy" id="6233"/>
    <lineage>
        <taxon>Eukaryota</taxon>
        <taxon>Metazoa</taxon>
        <taxon>Ecdysozoa</taxon>
        <taxon>Nematoda</taxon>
        <taxon>Chromadorea</taxon>
        <taxon>Rhabditida</taxon>
        <taxon>Tylenchina</taxon>
        <taxon>Panagrolaimomorpha</taxon>
        <taxon>Panagrolaimoidea</taxon>
        <taxon>Panagrolaimidae</taxon>
        <taxon>Panagrellus</taxon>
    </lineage>
</organism>
<reference evidence="2" key="2">
    <citation type="submission" date="2020-10" db="UniProtKB">
        <authorList>
            <consortium name="WormBaseParasite"/>
        </authorList>
    </citation>
    <scope>IDENTIFICATION</scope>
</reference>
<proteinExistence type="predicted"/>
<evidence type="ECO:0000313" key="2">
    <source>
        <dbReference type="WBParaSite" id="Pan_g4104.t1"/>
    </source>
</evidence>
<keyword evidence="1" id="KW-1185">Reference proteome</keyword>
<evidence type="ECO:0000313" key="1">
    <source>
        <dbReference type="Proteomes" id="UP000492821"/>
    </source>
</evidence>
<sequence length="229" mass="26723">MPFPLASLPYGFRQRLRELATPLEAYQLQTAAPNFCGFQPLVRLNKPRYDREYEVDGSKSDSHLIYSYIIEYRQIPLTGNEVYLGHHLWLHHLKNVDKVVNHCFLSAYKTLVLSRMYISLALIKKINANLNIIMNSSKHIERPCSYLTIILCKLAPGVIPVIYRTLFKHFQSICCYDFHNDSNWLPEMMNENVSGLRSLRLVCKYTEALNVDKTLFVRFCLVRFIVDNT</sequence>
<dbReference type="WBParaSite" id="Pan_g4104.t1">
    <property type="protein sequence ID" value="Pan_g4104.t1"/>
    <property type="gene ID" value="Pan_g4104"/>
</dbReference>
<protein>
    <submittedName>
        <fullName evidence="2">SOCS box domain-containing protein</fullName>
    </submittedName>
</protein>
<name>A0A7E4VXT6_PANRE</name>
<accession>A0A7E4VXT6</accession>